<feature type="compositionally biased region" description="Low complexity" evidence="12">
    <location>
        <begin position="14"/>
        <end position="35"/>
    </location>
</feature>
<evidence type="ECO:0000256" key="7">
    <source>
        <dbReference type="ARBA" id="ARBA00022837"/>
    </source>
</evidence>
<comment type="function">
    <text evidence="11">Vacuolar cation/proton exchanger (CAX). Translocates Ca(2+) and other metal ions into vacuoles using the proton gradient formed by H(+)-ATPase and H(+)-pyrophosphatase.</text>
</comment>
<keyword evidence="5 11" id="KW-0109">Calcium transport</keyword>
<comment type="subcellular location">
    <subcellularLocation>
        <location evidence="1">Endomembrane system</location>
        <topology evidence="1">Multi-pass membrane protein</topology>
    </subcellularLocation>
    <subcellularLocation>
        <location evidence="11">Vacuole membrane</location>
    </subcellularLocation>
</comment>
<keyword evidence="8 11" id="KW-1133">Transmembrane helix</keyword>
<protein>
    <recommendedName>
        <fullName evidence="11">Vacuolar cation/proton exchanger</fullName>
    </recommendedName>
</protein>
<keyword evidence="9 11" id="KW-0406">Ion transport</keyword>
<dbReference type="PANTHER" id="PTHR31503:SF22">
    <property type="entry name" value="VACUOLAR CALCIUM ION TRANSPORTER"/>
    <property type="match status" value="1"/>
</dbReference>
<sequence length="424" mass="44578">MKSGRSFPTGGTAGRRSSTGSDTTPLLVTTSPSPVQDGEEATSAWWSPKTDISASLHLLTSSWLNVLLLTIPFAFASEYMHWSATTVFLLNLCGLIPLALLLGEVTEDLALRLGETIGGLLNATFGNVVELILSIAALQAGLYDVVATSLLGSILSNLLLVLGMSFFVGGLKYKIQHFNAVSSQTSGSLLLLSAIGIIIPTAAQRLGTTADEEGAAVLGLLGQGMAQDKILLLSRLTAVALLAVYIGYLIFQLGTHKDMFAGEEGEDAQQANMTLTAAGVWLAGITVIVAFLSEFLTGSIEEVSSTWGLSRSFLGFIVLPIAGNACEHITAVFVAAKDKMDLSLGVAIGSSIQIGLFAVPFVTIVGWVLGHPFSLGFDPFAALVLLLAVMHSAHMINDAESHWLEGLQLVVTYFVIATAYALSS</sequence>
<dbReference type="GO" id="GO:0006874">
    <property type="term" value="P:intracellular calcium ion homeostasis"/>
    <property type="evidence" value="ECO:0007669"/>
    <property type="project" value="TreeGrafter"/>
</dbReference>
<dbReference type="InterPro" id="IPR004798">
    <property type="entry name" value="CAX-like"/>
</dbReference>
<evidence type="ECO:0000256" key="8">
    <source>
        <dbReference type="ARBA" id="ARBA00022989"/>
    </source>
</evidence>
<feature type="region of interest" description="Disordered" evidence="12">
    <location>
        <begin position="1"/>
        <end position="40"/>
    </location>
</feature>
<evidence type="ECO:0000256" key="5">
    <source>
        <dbReference type="ARBA" id="ARBA00022568"/>
    </source>
</evidence>
<feature type="transmembrane region" description="Helical" evidence="11">
    <location>
        <begin position="150"/>
        <end position="173"/>
    </location>
</feature>
<dbReference type="AlphaFoldDB" id="A0A383V739"/>
<evidence type="ECO:0000256" key="4">
    <source>
        <dbReference type="ARBA" id="ARBA00022449"/>
    </source>
</evidence>
<keyword evidence="6 11" id="KW-0812">Transmembrane</keyword>
<evidence type="ECO:0000256" key="9">
    <source>
        <dbReference type="ARBA" id="ARBA00023065"/>
    </source>
</evidence>
<dbReference type="GO" id="GO:0012505">
    <property type="term" value="C:endomembrane system"/>
    <property type="evidence" value="ECO:0007669"/>
    <property type="project" value="UniProtKB-SubCell"/>
</dbReference>
<evidence type="ECO:0000256" key="11">
    <source>
        <dbReference type="RuleBase" id="RU365028"/>
    </source>
</evidence>
<dbReference type="EMBL" id="FNXT01000048">
    <property type="protein sequence ID" value="SZX60166.1"/>
    <property type="molecule type" value="Genomic_DNA"/>
</dbReference>
<reference evidence="14 15" key="1">
    <citation type="submission" date="2016-10" db="EMBL/GenBank/DDBJ databases">
        <authorList>
            <person name="Cai Z."/>
        </authorList>
    </citation>
    <scope>NUCLEOTIDE SEQUENCE [LARGE SCALE GENOMIC DNA]</scope>
</reference>
<feature type="transmembrane region" description="Helical" evidence="11">
    <location>
        <begin position="56"/>
        <end position="76"/>
    </location>
</feature>
<comment type="similarity">
    <text evidence="2">Belongs to the Ca(2+):cation antiporter (CaCA) (TC 2.A.19) family. Cation/proton exchanger (CAX) subfamily.</text>
</comment>
<evidence type="ECO:0000256" key="1">
    <source>
        <dbReference type="ARBA" id="ARBA00004127"/>
    </source>
</evidence>
<evidence type="ECO:0000256" key="2">
    <source>
        <dbReference type="ARBA" id="ARBA00008248"/>
    </source>
</evidence>
<feature type="transmembrane region" description="Helical" evidence="11">
    <location>
        <begin position="313"/>
        <end position="335"/>
    </location>
</feature>
<dbReference type="Pfam" id="PF01699">
    <property type="entry name" value="Na_Ca_ex"/>
    <property type="match status" value="2"/>
</dbReference>
<dbReference type="NCBIfam" id="TIGR00378">
    <property type="entry name" value="cax"/>
    <property type="match status" value="1"/>
</dbReference>
<dbReference type="GO" id="GO:0009705">
    <property type="term" value="C:plant-type vacuole membrane"/>
    <property type="evidence" value="ECO:0007669"/>
    <property type="project" value="TreeGrafter"/>
</dbReference>
<feature type="domain" description="Sodium/calcium exchanger membrane region" evidence="13">
    <location>
        <begin position="280"/>
        <end position="417"/>
    </location>
</feature>
<feature type="transmembrane region" description="Helical" evidence="11">
    <location>
        <begin position="375"/>
        <end position="396"/>
    </location>
</feature>
<dbReference type="PANTHER" id="PTHR31503">
    <property type="entry name" value="VACUOLAR CALCIUM ION TRANSPORTER"/>
    <property type="match status" value="1"/>
</dbReference>
<keyword evidence="10 11" id="KW-0472">Membrane</keyword>
<evidence type="ECO:0000256" key="12">
    <source>
        <dbReference type="SAM" id="MobiDB-lite"/>
    </source>
</evidence>
<feature type="transmembrane region" description="Helical" evidence="11">
    <location>
        <begin position="117"/>
        <end position="138"/>
    </location>
</feature>
<feature type="transmembrane region" description="Helical" evidence="11">
    <location>
        <begin position="403"/>
        <end position="422"/>
    </location>
</feature>
<gene>
    <name evidence="14" type="ORF">BQ4739_LOCUS744</name>
</gene>
<organism evidence="14 15">
    <name type="scientific">Tetradesmus obliquus</name>
    <name type="common">Green alga</name>
    <name type="synonym">Acutodesmus obliquus</name>
    <dbReference type="NCBI Taxonomy" id="3088"/>
    <lineage>
        <taxon>Eukaryota</taxon>
        <taxon>Viridiplantae</taxon>
        <taxon>Chlorophyta</taxon>
        <taxon>core chlorophytes</taxon>
        <taxon>Chlorophyceae</taxon>
        <taxon>CS clade</taxon>
        <taxon>Sphaeropleales</taxon>
        <taxon>Scenedesmaceae</taxon>
        <taxon>Tetradesmus</taxon>
    </lineage>
</organism>
<evidence type="ECO:0000256" key="6">
    <source>
        <dbReference type="ARBA" id="ARBA00022692"/>
    </source>
</evidence>
<keyword evidence="3 11" id="KW-0813">Transport</keyword>
<dbReference type="STRING" id="3088.A0A383V739"/>
<dbReference type="GO" id="GO:0015369">
    <property type="term" value="F:calcium:proton antiporter activity"/>
    <property type="evidence" value="ECO:0007669"/>
    <property type="project" value="UniProtKB-UniRule"/>
</dbReference>
<dbReference type="InterPro" id="IPR004713">
    <property type="entry name" value="CaH_exchang"/>
</dbReference>
<feature type="transmembrane region" description="Helical" evidence="11">
    <location>
        <begin position="185"/>
        <end position="203"/>
    </location>
</feature>
<evidence type="ECO:0000259" key="13">
    <source>
        <dbReference type="Pfam" id="PF01699"/>
    </source>
</evidence>
<dbReference type="InterPro" id="IPR044880">
    <property type="entry name" value="NCX_ion-bd_dom_sf"/>
</dbReference>
<feature type="transmembrane region" description="Helical" evidence="11">
    <location>
        <begin position="230"/>
        <end position="251"/>
    </location>
</feature>
<evidence type="ECO:0000256" key="10">
    <source>
        <dbReference type="ARBA" id="ARBA00023136"/>
    </source>
</evidence>
<keyword evidence="15" id="KW-1185">Reference proteome</keyword>
<evidence type="ECO:0000256" key="3">
    <source>
        <dbReference type="ARBA" id="ARBA00022448"/>
    </source>
</evidence>
<evidence type="ECO:0000313" key="14">
    <source>
        <dbReference type="EMBL" id="SZX60166.1"/>
    </source>
</evidence>
<dbReference type="NCBIfam" id="TIGR00846">
    <property type="entry name" value="caca2"/>
    <property type="match status" value="1"/>
</dbReference>
<feature type="transmembrane region" description="Helical" evidence="11">
    <location>
        <begin position="82"/>
        <end position="105"/>
    </location>
</feature>
<keyword evidence="7 11" id="KW-0106">Calcium</keyword>
<dbReference type="InterPro" id="IPR004837">
    <property type="entry name" value="NaCa_Exmemb"/>
</dbReference>
<keyword evidence="11" id="KW-0926">Vacuole</keyword>
<keyword evidence="4 11" id="KW-0050">Antiport</keyword>
<feature type="transmembrane region" description="Helical" evidence="11">
    <location>
        <begin position="342"/>
        <end position="369"/>
    </location>
</feature>
<dbReference type="Gene3D" id="1.20.1420.30">
    <property type="entry name" value="NCX, central ion-binding region"/>
    <property type="match status" value="1"/>
</dbReference>
<name>A0A383V739_TETOB</name>
<dbReference type="Proteomes" id="UP000256970">
    <property type="component" value="Unassembled WGS sequence"/>
</dbReference>
<evidence type="ECO:0000313" key="15">
    <source>
        <dbReference type="Proteomes" id="UP000256970"/>
    </source>
</evidence>
<feature type="transmembrane region" description="Helical" evidence="11">
    <location>
        <begin position="272"/>
        <end position="293"/>
    </location>
</feature>
<feature type="domain" description="Sodium/calcium exchanger membrane region" evidence="13">
    <location>
        <begin position="85"/>
        <end position="253"/>
    </location>
</feature>
<proteinExistence type="inferred from homology"/>
<accession>A0A383V739</accession>